<proteinExistence type="predicted"/>
<protein>
    <submittedName>
        <fullName evidence="1">Uncharacterized protein</fullName>
    </submittedName>
</protein>
<dbReference type="HOGENOM" id="CLU_700103_0_0_0"/>
<dbReference type="OrthoDB" id="20551at2"/>
<sequence>MLAINPVGSKHRVPFNEQTNQAYTHGLEQIYALETIDPSKIKKIELPKSVEKEMIPVGFSHREDLWNGQYQLDLGDEYRGWMPPIFLKEPVQMLGLSQRAEMVCLDRGAERLMDLISLDFNDWIGEKGVGQGHIDEIQQKLRQYIDGRSLERSFYIEWKALLRSLTVGMERKKVHLLLQSFDLEWILPLTPVERMETLNLQDQTKKIWQNEALCALQCFEKTSYVKEMLRQISSVFLSPWIRARGGVARLCEAAERTERVSQEREIVPRVMRFLQNIYGFKKHPLVEFLDEVEEELYCPDRYTAEAYFAICQRAQSYFYHEGVIYLFKELTSLLAREFGAAWEGFPELLVEASLKKSCCFQVRKGESGQLVIYRASCLSMQASHIPHALPAEGL</sequence>
<gene>
    <name evidence="1" type="ordered locus">wcw_1244</name>
</gene>
<name>D6YWU0_WADCW</name>
<reference evidence="1 2" key="1">
    <citation type="journal article" date="2010" name="PLoS ONE">
        <title>The Waddlia genome: a window into chlamydial biology.</title>
        <authorList>
            <person name="Bertelli C."/>
            <person name="Collyn F."/>
            <person name="Croxatto A."/>
            <person name="Ruckert C."/>
            <person name="Polkinghorne A."/>
            <person name="Kebbi-Beghdadi C."/>
            <person name="Goesmann A."/>
            <person name="Vaughan L."/>
            <person name="Greub G."/>
        </authorList>
    </citation>
    <scope>NUCLEOTIDE SEQUENCE [LARGE SCALE GENOMIC DNA]</scope>
    <source>
        <strain evidence="2">ATCC VR-1470 / WSU 86-1044</strain>
    </source>
</reference>
<dbReference type="AlphaFoldDB" id="D6YWU0"/>
<dbReference type="RefSeq" id="WP_013182313.1">
    <property type="nucleotide sequence ID" value="NC_014225.1"/>
</dbReference>
<dbReference type="STRING" id="716544.wcw_1244"/>
<evidence type="ECO:0000313" key="2">
    <source>
        <dbReference type="Proteomes" id="UP000001505"/>
    </source>
</evidence>
<dbReference type="KEGG" id="wch:wcw_1244"/>
<keyword evidence="2" id="KW-1185">Reference proteome</keyword>
<evidence type="ECO:0000313" key="1">
    <source>
        <dbReference type="EMBL" id="ADI38601.1"/>
    </source>
</evidence>
<accession>D6YWU0</accession>
<dbReference type="eggNOG" id="ENOG5031GYX">
    <property type="taxonomic scope" value="Bacteria"/>
</dbReference>
<dbReference type="EMBL" id="CP001928">
    <property type="protein sequence ID" value="ADI38601.1"/>
    <property type="molecule type" value="Genomic_DNA"/>
</dbReference>
<organism evidence="1 2">
    <name type="scientific">Waddlia chondrophila (strain ATCC VR-1470 / WSU 86-1044)</name>
    <dbReference type="NCBI Taxonomy" id="716544"/>
    <lineage>
        <taxon>Bacteria</taxon>
        <taxon>Pseudomonadati</taxon>
        <taxon>Chlamydiota</taxon>
        <taxon>Chlamydiia</taxon>
        <taxon>Parachlamydiales</taxon>
        <taxon>Waddliaceae</taxon>
        <taxon>Waddlia</taxon>
    </lineage>
</organism>
<dbReference type="Proteomes" id="UP000001505">
    <property type="component" value="Chromosome"/>
</dbReference>